<evidence type="ECO:0000313" key="5">
    <source>
        <dbReference type="Proteomes" id="UP000067689"/>
    </source>
</evidence>
<reference evidence="4 5" key="1">
    <citation type="journal article" date="1991" name="Int. J. Syst. Bacteriol.">
        <title>Description of the erythromycin-producing bacterium Arthrobacter sp. strain NRRL B-3381 as Aeromicrobium erythreum gen. nov., sp. nov.</title>
        <authorList>
            <person name="Miller E.S."/>
            <person name="Woese C.R."/>
            <person name="Brenner S."/>
        </authorList>
    </citation>
    <scope>NUCLEOTIDE SEQUENCE [LARGE SCALE GENOMIC DNA]</scope>
    <source>
        <strain evidence="4 5">AR18</strain>
    </source>
</reference>
<dbReference type="PATRIC" id="fig|2041.4.peg.25"/>
<feature type="compositionally biased region" description="Low complexity" evidence="1">
    <location>
        <begin position="75"/>
        <end position="91"/>
    </location>
</feature>
<evidence type="ECO:0000256" key="2">
    <source>
        <dbReference type="SAM" id="Phobius"/>
    </source>
</evidence>
<sequence length="275" mass="29663">MTQRDPGPPRRPHPDAAGRHRVSRARTVRRGRVAALAASLLVTLVVVVLSAVRPSPEERVATEDTASTWGLEAALPTVTPSATPSPSPRSSQGARRTAEVEPTTFPQTGAGTFRTAAVVDVAGSGGGRDRTYTVEVEKGLLQDRATFARDVARVLGHERGWRTDGWSFTQVARDPDVRVMLASPDTVDRLCAPLLTRGEVSCRSGDRVVLNVKRWVRGVTYYGDDLTGYRTYLVNHEVGHALGKYHVGCPAPGAKAPVMLQQSKGLQGCVKNPWP</sequence>
<feature type="domain" description="DUF3152" evidence="3">
    <location>
        <begin position="103"/>
        <end position="266"/>
    </location>
</feature>
<protein>
    <recommendedName>
        <fullName evidence="3">DUF3152 domain-containing protein</fullName>
    </recommendedName>
</protein>
<gene>
    <name evidence="4" type="ORF">AERYTH_00130</name>
</gene>
<feature type="region of interest" description="Disordered" evidence="1">
    <location>
        <begin position="1"/>
        <end position="26"/>
    </location>
</feature>
<keyword evidence="2" id="KW-1133">Transmembrane helix</keyword>
<dbReference type="SUPFAM" id="SSF55486">
    <property type="entry name" value="Metalloproteases ('zincins'), catalytic domain"/>
    <property type="match status" value="1"/>
</dbReference>
<dbReference type="Proteomes" id="UP000067689">
    <property type="component" value="Chromosome"/>
</dbReference>
<dbReference type="InterPro" id="IPR022603">
    <property type="entry name" value="DUF3152"/>
</dbReference>
<dbReference type="AlphaFoldDB" id="A0A0U4BWC8"/>
<accession>A0A0U4BWC8</accession>
<dbReference type="RefSeq" id="WP_067853018.1">
    <property type="nucleotide sequence ID" value="NZ_CP011502.1"/>
</dbReference>
<dbReference type="STRING" id="2041.AERYTH_00130"/>
<evidence type="ECO:0000256" key="1">
    <source>
        <dbReference type="SAM" id="MobiDB-lite"/>
    </source>
</evidence>
<evidence type="ECO:0000313" key="4">
    <source>
        <dbReference type="EMBL" id="ALX03215.1"/>
    </source>
</evidence>
<dbReference type="EMBL" id="CP011502">
    <property type="protein sequence ID" value="ALX03215.1"/>
    <property type="molecule type" value="Genomic_DNA"/>
</dbReference>
<feature type="transmembrane region" description="Helical" evidence="2">
    <location>
        <begin position="33"/>
        <end position="52"/>
    </location>
</feature>
<keyword evidence="5" id="KW-1185">Reference proteome</keyword>
<keyword evidence="2" id="KW-0472">Membrane</keyword>
<dbReference type="Pfam" id="PF11350">
    <property type="entry name" value="DUF3152"/>
    <property type="match status" value="1"/>
</dbReference>
<evidence type="ECO:0000259" key="3">
    <source>
        <dbReference type="Pfam" id="PF11350"/>
    </source>
</evidence>
<keyword evidence="2" id="KW-0812">Transmembrane</keyword>
<organism evidence="4 5">
    <name type="scientific">Aeromicrobium erythreum</name>
    <dbReference type="NCBI Taxonomy" id="2041"/>
    <lineage>
        <taxon>Bacteria</taxon>
        <taxon>Bacillati</taxon>
        <taxon>Actinomycetota</taxon>
        <taxon>Actinomycetes</taxon>
        <taxon>Propionibacteriales</taxon>
        <taxon>Nocardioidaceae</taxon>
        <taxon>Aeromicrobium</taxon>
    </lineage>
</organism>
<dbReference type="KEGG" id="aer:AERYTH_00130"/>
<proteinExistence type="predicted"/>
<feature type="region of interest" description="Disordered" evidence="1">
    <location>
        <begin position="75"/>
        <end position="111"/>
    </location>
</feature>
<name>A0A0U4BWC8_9ACTN</name>